<evidence type="ECO:0000256" key="1">
    <source>
        <dbReference type="SAM" id="MobiDB-lite"/>
    </source>
</evidence>
<feature type="region of interest" description="Disordered" evidence="1">
    <location>
        <begin position="305"/>
        <end position="344"/>
    </location>
</feature>
<feature type="compositionally biased region" description="Pro residues" evidence="1">
    <location>
        <begin position="149"/>
        <end position="159"/>
    </location>
</feature>
<dbReference type="RefSeq" id="WP_413231455.1">
    <property type="nucleotide sequence ID" value="NZ_CAJNAS010000014.1"/>
</dbReference>
<dbReference type="InterPro" id="IPR003646">
    <property type="entry name" value="SH3-like_bac-type"/>
</dbReference>
<keyword evidence="5" id="KW-1185">Reference proteome</keyword>
<reference evidence="4" key="1">
    <citation type="submission" date="2021-02" db="EMBL/GenBank/DDBJ databases">
        <authorList>
            <person name="Vanwijnsberghe S."/>
        </authorList>
    </citation>
    <scope>NUCLEOTIDE SEQUENCE</scope>
    <source>
        <strain evidence="4">R-70211</strain>
    </source>
</reference>
<evidence type="ECO:0000313" key="4">
    <source>
        <dbReference type="EMBL" id="CAE6925852.1"/>
    </source>
</evidence>
<gene>
    <name evidence="4" type="ORF">R70211_04774</name>
</gene>
<feature type="signal peptide" evidence="2">
    <location>
        <begin position="1"/>
        <end position="24"/>
    </location>
</feature>
<evidence type="ECO:0000259" key="3">
    <source>
        <dbReference type="SMART" id="SM00287"/>
    </source>
</evidence>
<feature type="compositionally biased region" description="Basic residues" evidence="1">
    <location>
        <begin position="259"/>
        <end position="273"/>
    </location>
</feature>
<keyword evidence="2" id="KW-0732">Signal</keyword>
<feature type="domain" description="SH3b" evidence="3">
    <location>
        <begin position="24"/>
        <end position="88"/>
    </location>
</feature>
<evidence type="ECO:0000313" key="5">
    <source>
        <dbReference type="Proteomes" id="UP000675121"/>
    </source>
</evidence>
<feature type="chain" id="PRO_5040361516" description="SH3b domain-containing protein" evidence="2">
    <location>
        <begin position="25"/>
        <end position="344"/>
    </location>
</feature>
<name>A0A9N8MYX7_9BURK</name>
<feature type="region of interest" description="Disordered" evidence="1">
    <location>
        <begin position="130"/>
        <end position="275"/>
    </location>
</feature>
<dbReference type="AlphaFoldDB" id="A0A9N8MYX7"/>
<feature type="compositionally biased region" description="Gly residues" evidence="1">
    <location>
        <begin position="212"/>
        <end position="239"/>
    </location>
</feature>
<proteinExistence type="predicted"/>
<dbReference type="SMART" id="SM00287">
    <property type="entry name" value="SH3b"/>
    <property type="match status" value="1"/>
</dbReference>
<protein>
    <recommendedName>
        <fullName evidence="3">SH3b domain-containing protein</fullName>
    </recommendedName>
</protein>
<dbReference type="Proteomes" id="UP000675121">
    <property type="component" value="Unassembled WGS sequence"/>
</dbReference>
<dbReference type="Pfam" id="PF08239">
    <property type="entry name" value="SH3_3"/>
    <property type="match status" value="1"/>
</dbReference>
<dbReference type="EMBL" id="CAJNAS010000014">
    <property type="protein sequence ID" value="CAE6925852.1"/>
    <property type="molecule type" value="Genomic_DNA"/>
</dbReference>
<evidence type="ECO:0000256" key="2">
    <source>
        <dbReference type="SAM" id="SignalP"/>
    </source>
</evidence>
<organism evidence="4 5">
    <name type="scientific">Paraburkholderia domus</name>
    <dbReference type="NCBI Taxonomy" id="2793075"/>
    <lineage>
        <taxon>Bacteria</taxon>
        <taxon>Pseudomonadati</taxon>
        <taxon>Pseudomonadota</taxon>
        <taxon>Betaproteobacteria</taxon>
        <taxon>Burkholderiales</taxon>
        <taxon>Burkholderiaceae</taxon>
        <taxon>Paraburkholderia</taxon>
    </lineage>
</organism>
<sequence>MKQHLVPWFYAAVGLMALPAVAFAQSQAYTNSSVNVRAGPAKDYPVVTQLPGGYPVTVMGCISSYHWCDVAGPNLRGWVYAARLSYPYQGSNVPVLSYGTVIGLPIVTFSIGTYWGNYYRGRPWYSQRSRWAHHPPPPPPRPGAGRPPGGRPPGGPPPGNAGGRPPGGRPPGNAGGRPPAGPPPGNAGGRPPGGPPPGNAGGRPPGGPPPGNAGGRPPGGQQPGNGGGRPPGGQQGGGNNRPQGGSPQGGGGRPPWRRERLKHGGPAHIRPTHSRQYAAFRNAELTARKDSCERGSASRVCSTTFEVGSGGKPSCSPTSAVPTSKPGCRSMPASCSPRTWQDWH</sequence>
<comment type="caution">
    <text evidence="4">The sequence shown here is derived from an EMBL/GenBank/DDBJ whole genome shotgun (WGS) entry which is preliminary data.</text>
</comment>
<dbReference type="Gene3D" id="2.30.30.40">
    <property type="entry name" value="SH3 Domains"/>
    <property type="match status" value="1"/>
</dbReference>
<accession>A0A9N8MYX7</accession>